<dbReference type="Proteomes" id="UP001442841">
    <property type="component" value="Chromosome"/>
</dbReference>
<dbReference type="PROSITE" id="PS51411">
    <property type="entry name" value="PSP1_C"/>
    <property type="match status" value="1"/>
</dbReference>
<feature type="region of interest" description="Disordered" evidence="1">
    <location>
        <begin position="275"/>
        <end position="296"/>
    </location>
</feature>
<evidence type="ECO:0000313" key="3">
    <source>
        <dbReference type="EMBL" id="XAN06620.1"/>
    </source>
</evidence>
<dbReference type="EMBL" id="CP154795">
    <property type="protein sequence ID" value="XAN06620.1"/>
    <property type="molecule type" value="Genomic_DNA"/>
</dbReference>
<protein>
    <submittedName>
        <fullName evidence="3">Regulatory iron-sulfur-containing complex subunit RicT</fullName>
    </submittedName>
</protein>
<name>A0ABZ3FN73_9ACTN</name>
<dbReference type="NCBIfam" id="NF041131">
    <property type="entry name" value="RicT_YaaT_fam"/>
    <property type="match status" value="1"/>
</dbReference>
<dbReference type="Pfam" id="PF04468">
    <property type="entry name" value="PSP1"/>
    <property type="match status" value="1"/>
</dbReference>
<evidence type="ECO:0000256" key="1">
    <source>
        <dbReference type="SAM" id="MobiDB-lite"/>
    </source>
</evidence>
<accession>A0ABZ3FN73</accession>
<reference evidence="3 4" key="1">
    <citation type="submission" date="2024-04" db="EMBL/GenBank/DDBJ databases">
        <title>Isolation of an actinomycete strain from pig manure.</title>
        <authorList>
            <person name="Gong T."/>
            <person name="Yu Z."/>
            <person name="An M."/>
            <person name="Wei C."/>
            <person name="Yang W."/>
            <person name="Liu L."/>
        </authorList>
    </citation>
    <scope>NUCLEOTIDE SEQUENCE [LARGE SCALE GENOMIC DNA]</scope>
    <source>
        <strain evidence="3 4">ZF39</strain>
    </source>
</reference>
<proteinExistence type="predicted"/>
<dbReference type="RefSeq" id="WP_425308051.1">
    <property type="nucleotide sequence ID" value="NZ_CP154795.1"/>
</dbReference>
<feature type="domain" description="PSP1 C-terminal" evidence="2">
    <location>
        <begin position="59"/>
        <end position="149"/>
    </location>
</feature>
<dbReference type="PANTHER" id="PTHR43830">
    <property type="entry name" value="PROTEIN PSP1"/>
    <property type="match status" value="1"/>
</dbReference>
<organism evidence="3 4">
    <name type="scientific">Ammonicoccus fulvus</name>
    <dbReference type="NCBI Taxonomy" id="3138240"/>
    <lineage>
        <taxon>Bacteria</taxon>
        <taxon>Bacillati</taxon>
        <taxon>Actinomycetota</taxon>
        <taxon>Actinomycetes</taxon>
        <taxon>Propionibacteriales</taxon>
        <taxon>Propionibacteriaceae</taxon>
        <taxon>Ammonicoccus</taxon>
    </lineage>
</organism>
<sequence length="296" mass="32279">MRAVMAVTFTPHGRLSYVDPGGLEVRVGDHVLVPTEAGPEVAQCVWAAEEVDGLDEADLPVCVGLAGPDDLARDEANRKRRAEVRVVANRLIRRHRLPMKVVAVDWIDRSDDFDREAVVYFTAPGRVDFRALVGDLARTLSSRIDLRQVGARDSARLIGGVGHCGRDLCCSSFLTELEPISLRSAREQNLPPNPLAISGACGKLMCCLKYEHPLYVEFSRQAPAVGQRVLTEAGEATVIAHTVPTDEVVLRMSATGEVAPCSRADSCEARAAFEAAEAQGRRPRRRRARTQDSNDG</sequence>
<gene>
    <name evidence="3" type="primary">ricT</name>
    <name evidence="3" type="ORF">AADG42_04620</name>
</gene>
<dbReference type="PANTHER" id="PTHR43830:SF3">
    <property type="entry name" value="PROTEIN PSP1"/>
    <property type="match status" value="1"/>
</dbReference>
<dbReference type="InterPro" id="IPR007557">
    <property type="entry name" value="PSP1_C"/>
</dbReference>
<dbReference type="InterPro" id="IPR047767">
    <property type="entry name" value="PSP1-like"/>
</dbReference>
<evidence type="ECO:0000313" key="4">
    <source>
        <dbReference type="Proteomes" id="UP001442841"/>
    </source>
</evidence>
<evidence type="ECO:0000259" key="2">
    <source>
        <dbReference type="PROSITE" id="PS51411"/>
    </source>
</evidence>
<keyword evidence="4" id="KW-1185">Reference proteome</keyword>